<dbReference type="InterPro" id="IPR002104">
    <property type="entry name" value="Integrase_catalytic"/>
</dbReference>
<dbReference type="InterPro" id="IPR004107">
    <property type="entry name" value="Integrase_SAM-like_N"/>
</dbReference>
<dbReference type="GO" id="GO:0015074">
    <property type="term" value="P:DNA integration"/>
    <property type="evidence" value="ECO:0007669"/>
    <property type="project" value="UniProtKB-KW"/>
</dbReference>
<evidence type="ECO:0000259" key="5">
    <source>
        <dbReference type="PROSITE" id="PS51898"/>
    </source>
</evidence>
<keyword evidence="3" id="KW-0238">DNA-binding</keyword>
<sequence>MARIESYKRKDGKTYYKVKIYIGYDPVTGKQKQTTKSGFTSKKEAKLAASRLEVDTADYGVSVSGDPTFQEVYEEWYEQNRLQIKPTTAYTKEKLFKRILRDFGSMKMKKIETRHCQRVINQWAVEVQSFGDYKVQANLVFKYAVRMNIIRVNPMQHIMMPKRKREIPEDQEKFFTKQQLKDFLDYLKHDESRQKLHMMFRLLAYTGARKGELQALCWSDVDFQEKKLHLKKTLVFVDGKLQVMPTKTEASIRTISLDQETIRLLHLWRKDQIQWHMRLGVPFHSDDRQPIFTNFHYPSQRMNFCRLSYLNESLSRIYKECPDLPQISVHGFRHTHASLLFEAGLAIKDVQARLGHTDIHTTMNIYTHVTQTAQDNAAAQFEAFMNA</sequence>
<keyword evidence="2" id="KW-0229">DNA integration</keyword>
<dbReference type="InterPro" id="IPR010998">
    <property type="entry name" value="Integrase_recombinase_N"/>
</dbReference>
<dbReference type="OrthoDB" id="9803188at2"/>
<dbReference type="AlphaFoldDB" id="A0A2P6ME67"/>
<dbReference type="GO" id="GO:0003677">
    <property type="term" value="F:DNA binding"/>
    <property type="evidence" value="ECO:0007669"/>
    <property type="project" value="UniProtKB-KW"/>
</dbReference>
<dbReference type="InterPro" id="IPR050090">
    <property type="entry name" value="Tyrosine_recombinase_XerCD"/>
</dbReference>
<dbReference type="EMBL" id="PVNS01000014">
    <property type="protein sequence ID" value="PRO64573.1"/>
    <property type="molecule type" value="Genomic_DNA"/>
</dbReference>
<dbReference type="InterPro" id="IPR028259">
    <property type="entry name" value="AP2-like_int_N"/>
</dbReference>
<reference evidence="6 7" key="1">
    <citation type="submission" date="2018-03" db="EMBL/GenBank/DDBJ databases">
        <title>Bacillus urumqiensis sp. nov., a moderately haloalkaliphilic bacterium isolated from a salt lake.</title>
        <authorList>
            <person name="Zhao B."/>
            <person name="Liao Z."/>
        </authorList>
    </citation>
    <scope>NUCLEOTIDE SEQUENCE [LARGE SCALE GENOMIC DNA]</scope>
    <source>
        <strain evidence="6 7">BZ-SZ-XJ18</strain>
    </source>
</reference>
<evidence type="ECO:0000313" key="7">
    <source>
        <dbReference type="Proteomes" id="UP000243650"/>
    </source>
</evidence>
<dbReference type="SUPFAM" id="SSF56349">
    <property type="entry name" value="DNA breaking-rejoining enzymes"/>
    <property type="match status" value="1"/>
</dbReference>
<dbReference type="GO" id="GO:0006310">
    <property type="term" value="P:DNA recombination"/>
    <property type="evidence" value="ECO:0007669"/>
    <property type="project" value="UniProtKB-KW"/>
</dbReference>
<dbReference type="Gene3D" id="1.10.443.10">
    <property type="entry name" value="Intergrase catalytic core"/>
    <property type="match status" value="1"/>
</dbReference>
<dbReference type="PANTHER" id="PTHR30349">
    <property type="entry name" value="PHAGE INTEGRASE-RELATED"/>
    <property type="match status" value="1"/>
</dbReference>
<feature type="domain" description="Tyr recombinase" evidence="5">
    <location>
        <begin position="170"/>
        <end position="379"/>
    </location>
</feature>
<dbReference type="InterPro" id="IPR011010">
    <property type="entry name" value="DNA_brk_join_enz"/>
</dbReference>
<dbReference type="PANTHER" id="PTHR30349:SF64">
    <property type="entry name" value="PROPHAGE INTEGRASE INTD-RELATED"/>
    <property type="match status" value="1"/>
</dbReference>
<dbReference type="RefSeq" id="WP_105960064.1">
    <property type="nucleotide sequence ID" value="NZ_PVNS01000014.1"/>
</dbReference>
<evidence type="ECO:0000256" key="3">
    <source>
        <dbReference type="ARBA" id="ARBA00023125"/>
    </source>
</evidence>
<protein>
    <submittedName>
        <fullName evidence="6">Site-specific integrase</fullName>
    </submittedName>
</protein>
<gene>
    <name evidence="6" type="ORF">C6I21_13840</name>
</gene>
<dbReference type="Pfam" id="PF14657">
    <property type="entry name" value="Arm-DNA-bind_4"/>
    <property type="match status" value="1"/>
</dbReference>
<evidence type="ECO:0000256" key="1">
    <source>
        <dbReference type="ARBA" id="ARBA00008857"/>
    </source>
</evidence>
<comment type="similarity">
    <text evidence="1">Belongs to the 'phage' integrase family.</text>
</comment>
<proteinExistence type="inferred from homology"/>
<name>A0A2P6ME67_ALKUR</name>
<keyword evidence="7" id="KW-1185">Reference proteome</keyword>
<dbReference type="Pfam" id="PF14659">
    <property type="entry name" value="Phage_int_SAM_3"/>
    <property type="match status" value="1"/>
</dbReference>
<evidence type="ECO:0000256" key="2">
    <source>
        <dbReference type="ARBA" id="ARBA00022908"/>
    </source>
</evidence>
<keyword evidence="4" id="KW-0233">DNA recombination</keyword>
<evidence type="ECO:0000256" key="4">
    <source>
        <dbReference type="ARBA" id="ARBA00023172"/>
    </source>
</evidence>
<dbReference type="Proteomes" id="UP000243650">
    <property type="component" value="Unassembled WGS sequence"/>
</dbReference>
<dbReference type="CDD" id="cd01189">
    <property type="entry name" value="INT_ICEBs1_C_like"/>
    <property type="match status" value="1"/>
</dbReference>
<dbReference type="InterPro" id="IPR013762">
    <property type="entry name" value="Integrase-like_cat_sf"/>
</dbReference>
<dbReference type="PROSITE" id="PS51898">
    <property type="entry name" value="TYR_RECOMBINASE"/>
    <property type="match status" value="1"/>
</dbReference>
<dbReference type="Gene3D" id="1.10.150.130">
    <property type="match status" value="1"/>
</dbReference>
<comment type="caution">
    <text evidence="6">The sequence shown here is derived from an EMBL/GenBank/DDBJ whole genome shotgun (WGS) entry which is preliminary data.</text>
</comment>
<evidence type="ECO:0000313" key="6">
    <source>
        <dbReference type="EMBL" id="PRO64573.1"/>
    </source>
</evidence>
<organism evidence="6 7">
    <name type="scientific">Alkalicoccus urumqiensis</name>
    <name type="common">Bacillus urumqiensis</name>
    <dbReference type="NCBI Taxonomy" id="1548213"/>
    <lineage>
        <taxon>Bacteria</taxon>
        <taxon>Bacillati</taxon>
        <taxon>Bacillota</taxon>
        <taxon>Bacilli</taxon>
        <taxon>Bacillales</taxon>
        <taxon>Bacillaceae</taxon>
        <taxon>Alkalicoccus</taxon>
    </lineage>
</organism>
<dbReference type="Pfam" id="PF00589">
    <property type="entry name" value="Phage_integrase"/>
    <property type="match status" value="1"/>
</dbReference>
<accession>A0A2P6ME67</accession>